<dbReference type="InterPro" id="IPR042095">
    <property type="entry name" value="SUMF_sf"/>
</dbReference>
<feature type="region of interest" description="Disordered" evidence="1">
    <location>
        <begin position="1"/>
        <end position="53"/>
    </location>
</feature>
<dbReference type="Gene3D" id="3.90.1580.10">
    <property type="entry name" value="paralog of FGE (formylglycine-generating enzyme)"/>
    <property type="match status" value="1"/>
</dbReference>
<dbReference type="Pfam" id="PF03781">
    <property type="entry name" value="FGE-sulfatase"/>
    <property type="match status" value="1"/>
</dbReference>
<gene>
    <name evidence="3" type="ORF">J2D73_18970</name>
</gene>
<keyword evidence="4" id="KW-1185">Reference proteome</keyword>
<dbReference type="Proteomes" id="UP000664771">
    <property type="component" value="Unassembled WGS sequence"/>
</dbReference>
<feature type="domain" description="Sulfatase-modifying factor enzyme-like" evidence="2">
    <location>
        <begin position="61"/>
        <end position="343"/>
    </location>
</feature>
<evidence type="ECO:0000259" key="2">
    <source>
        <dbReference type="Pfam" id="PF03781"/>
    </source>
</evidence>
<dbReference type="PANTHER" id="PTHR23150:SF19">
    <property type="entry name" value="FORMYLGLYCINE-GENERATING ENZYME"/>
    <property type="match status" value="1"/>
</dbReference>
<evidence type="ECO:0000256" key="1">
    <source>
        <dbReference type="SAM" id="MobiDB-lite"/>
    </source>
</evidence>
<organism evidence="3 4">
    <name type="scientific">Acetobacter sacchari</name>
    <dbReference type="NCBI Taxonomy" id="2661687"/>
    <lineage>
        <taxon>Bacteria</taxon>
        <taxon>Pseudomonadati</taxon>
        <taxon>Pseudomonadota</taxon>
        <taxon>Alphaproteobacteria</taxon>
        <taxon>Acetobacterales</taxon>
        <taxon>Acetobacteraceae</taxon>
        <taxon>Acetobacter</taxon>
    </lineage>
</organism>
<dbReference type="InterPro" id="IPR005532">
    <property type="entry name" value="SUMF_dom"/>
</dbReference>
<dbReference type="InterPro" id="IPR016187">
    <property type="entry name" value="CTDL_fold"/>
</dbReference>
<dbReference type="PANTHER" id="PTHR23150">
    <property type="entry name" value="SULFATASE MODIFYING FACTOR 1, 2"/>
    <property type="match status" value="1"/>
</dbReference>
<dbReference type="InterPro" id="IPR051043">
    <property type="entry name" value="Sulfatase_Mod_Factor_Kinase"/>
</dbReference>
<proteinExistence type="predicted"/>
<dbReference type="EMBL" id="JAFVMF010000033">
    <property type="protein sequence ID" value="MBO1361869.1"/>
    <property type="molecule type" value="Genomic_DNA"/>
</dbReference>
<protein>
    <submittedName>
        <fullName evidence="3">Formylglycine-generating enzyme family protein</fullName>
    </submittedName>
</protein>
<feature type="compositionally biased region" description="Basic and acidic residues" evidence="1">
    <location>
        <begin position="1"/>
        <end position="10"/>
    </location>
</feature>
<reference evidence="3 4" key="1">
    <citation type="submission" date="2021-03" db="EMBL/GenBank/DDBJ databases">
        <title>The complete genome sequence of Acetobacter sacchari TBRC 11175.</title>
        <authorList>
            <person name="Charoenyingcharoen P."/>
            <person name="Yukphan P."/>
        </authorList>
    </citation>
    <scope>NUCLEOTIDE SEQUENCE [LARGE SCALE GENOMIC DNA]</scope>
    <source>
        <strain evidence="3 4">TBRC 11175</strain>
    </source>
</reference>
<sequence length="352" mass="38802">MSESQIEKPVKPCCSPTRDHITPTSPPSVTGRPIARPDGVNCGRSPREGTSRRVTAFDPSNMALIPGGLYEIGYEGSQAHIADGEGPVRQIEINAFLMDRFCVTNQDFAVFVAATGYKTEAERLGWSFVFHTDVRPSARRDVLSARLPGAPWWRAVRGAFWRRPEGRGSHITGRERRPVVHVSWNDAQAYAVWKGKRLPTESEWEAAARGGLSGAIYPWGDELTPNGHHRSNTWQGIFPDADVAEDGYAGTAPVDAFEPNGYGLFNMTGNVWEWCSDFWSANWHMAATDATRKNPQGPNDGIDHVIRGGSYLCHASYCNRYRVAARTRTGADSSLCHLGFRCAADVANAHEI</sequence>
<name>A0ABS3M120_9PROT</name>
<evidence type="ECO:0000313" key="3">
    <source>
        <dbReference type="EMBL" id="MBO1361869.1"/>
    </source>
</evidence>
<evidence type="ECO:0000313" key="4">
    <source>
        <dbReference type="Proteomes" id="UP000664771"/>
    </source>
</evidence>
<comment type="caution">
    <text evidence="3">The sequence shown here is derived from an EMBL/GenBank/DDBJ whole genome shotgun (WGS) entry which is preliminary data.</text>
</comment>
<accession>A0ABS3M120</accession>
<dbReference type="SUPFAM" id="SSF56436">
    <property type="entry name" value="C-type lectin-like"/>
    <property type="match status" value="1"/>
</dbReference>